<keyword evidence="1" id="KW-0812">Transmembrane</keyword>
<comment type="caution">
    <text evidence="2">The sequence shown here is derived from an EMBL/GenBank/DDBJ whole genome shotgun (WGS) entry which is preliminary data.</text>
</comment>
<feature type="transmembrane region" description="Helical" evidence="1">
    <location>
        <begin position="26"/>
        <end position="45"/>
    </location>
</feature>
<dbReference type="GeneID" id="67474331"/>
<dbReference type="AlphaFoldDB" id="T4VU06"/>
<dbReference type="Proteomes" id="UP000015688">
    <property type="component" value="Unassembled WGS sequence"/>
</dbReference>
<feature type="transmembrane region" description="Helical" evidence="1">
    <location>
        <begin position="51"/>
        <end position="73"/>
    </location>
</feature>
<keyword evidence="1" id="KW-0472">Membrane</keyword>
<organism evidence="2 3">
    <name type="scientific">Paraclostridium bifermentans ATCC 638 = DSM 14991</name>
    <dbReference type="NCBI Taxonomy" id="1233171"/>
    <lineage>
        <taxon>Bacteria</taxon>
        <taxon>Bacillati</taxon>
        <taxon>Bacillota</taxon>
        <taxon>Clostridia</taxon>
        <taxon>Peptostreptococcales</taxon>
        <taxon>Peptostreptococcaceae</taxon>
        <taxon>Paraclostridium</taxon>
    </lineage>
</organism>
<keyword evidence="1" id="KW-1133">Transmembrane helix</keyword>
<gene>
    <name evidence="2" type="ORF">C672_0705</name>
</gene>
<dbReference type="RefSeq" id="WP_021431990.1">
    <property type="nucleotide sequence ID" value="NZ_AVNC01000014.1"/>
</dbReference>
<accession>T4VU06</accession>
<sequence length="81" mass="9137">MNFGFIVFLTMGICLQIFLSNKDNKLLGLVLPIITFVNSLLFSLQSFTIAIGIKVFIVTNISTLVLIIVYLICKVNKKRKK</sequence>
<evidence type="ECO:0000313" key="2">
    <source>
        <dbReference type="EMBL" id="EQK44177.1"/>
    </source>
</evidence>
<dbReference type="PATRIC" id="fig|1233171.3.peg.606"/>
<evidence type="ECO:0000313" key="3">
    <source>
        <dbReference type="Proteomes" id="UP000015688"/>
    </source>
</evidence>
<proteinExistence type="predicted"/>
<reference evidence="2 3" key="1">
    <citation type="submission" date="2013-06" db="EMBL/GenBank/DDBJ databases">
        <authorList>
            <person name="Walk S."/>
            <person name="Aronoff D."/>
            <person name="Young V.Y."/>
            <person name="Marsh J."/>
            <person name="Harrison L."/>
            <person name="Daugherty S.C."/>
            <person name="Shefchek K.A."/>
            <person name="Hine E.E."/>
            <person name="Tallon L.J."/>
            <person name="Sadzewicz L.K."/>
            <person name="Rasko D.A."/>
        </authorList>
    </citation>
    <scope>NUCLEOTIDE SEQUENCE [LARGE SCALE GENOMIC DNA]</scope>
    <source>
        <strain evidence="2 3">ATCC 638</strain>
    </source>
</reference>
<protein>
    <submittedName>
        <fullName evidence="2">Putative membrane protein</fullName>
    </submittedName>
</protein>
<evidence type="ECO:0000256" key="1">
    <source>
        <dbReference type="SAM" id="Phobius"/>
    </source>
</evidence>
<dbReference type="EMBL" id="AVNC01000014">
    <property type="protein sequence ID" value="EQK44177.1"/>
    <property type="molecule type" value="Genomic_DNA"/>
</dbReference>
<name>T4VU06_PARBF</name>